<keyword evidence="3" id="KW-1185">Reference proteome</keyword>
<dbReference type="CDD" id="cd17769">
    <property type="entry name" value="NP_TgUP-like"/>
    <property type="match status" value="1"/>
</dbReference>
<dbReference type="OrthoDB" id="416752at2759"/>
<dbReference type="PANTHER" id="PTHR43691">
    <property type="entry name" value="URIDINE PHOSPHORYLASE"/>
    <property type="match status" value="1"/>
</dbReference>
<dbReference type="Pfam" id="PF01048">
    <property type="entry name" value="PNP_UDP_1"/>
    <property type="match status" value="1"/>
</dbReference>
<evidence type="ECO:0000313" key="3">
    <source>
        <dbReference type="Proteomes" id="UP001150538"/>
    </source>
</evidence>
<accession>A0A9W8DT20</accession>
<name>A0A9W8DT20_9FUNG</name>
<comment type="caution">
    <text evidence="2">The sequence shown here is derived from an EMBL/GenBank/DDBJ whole genome shotgun (WGS) entry which is preliminary data.</text>
</comment>
<dbReference type="Gene3D" id="3.40.50.1580">
    <property type="entry name" value="Nucleoside phosphorylase domain"/>
    <property type="match status" value="1"/>
</dbReference>
<dbReference type="InterPro" id="IPR035994">
    <property type="entry name" value="Nucleoside_phosphorylase_sf"/>
</dbReference>
<dbReference type="PANTHER" id="PTHR43691:SF14">
    <property type="entry name" value="URIDINE PHOSPHORYLASE"/>
    <property type="match status" value="1"/>
</dbReference>
<dbReference type="EMBL" id="JANBPU010000070">
    <property type="protein sequence ID" value="KAJ1917496.1"/>
    <property type="molecule type" value="Genomic_DNA"/>
</dbReference>
<dbReference type="InterPro" id="IPR000845">
    <property type="entry name" value="Nucleoside_phosphorylase_d"/>
</dbReference>
<gene>
    <name evidence="2" type="ORF">H4219_003178</name>
</gene>
<evidence type="ECO:0000313" key="2">
    <source>
        <dbReference type="EMBL" id="KAJ1917496.1"/>
    </source>
</evidence>
<reference evidence="2" key="1">
    <citation type="submission" date="2022-07" db="EMBL/GenBank/DDBJ databases">
        <title>Phylogenomic reconstructions and comparative analyses of Kickxellomycotina fungi.</title>
        <authorList>
            <person name="Reynolds N.K."/>
            <person name="Stajich J.E."/>
            <person name="Barry K."/>
            <person name="Grigoriev I.V."/>
            <person name="Crous P."/>
            <person name="Smith M.E."/>
        </authorList>
    </citation>
    <scope>NUCLEOTIDE SEQUENCE</scope>
    <source>
        <strain evidence="2">NBRC 100468</strain>
    </source>
</reference>
<dbReference type="Proteomes" id="UP001150538">
    <property type="component" value="Unassembled WGS sequence"/>
</dbReference>
<dbReference type="GO" id="GO:0006218">
    <property type="term" value="P:uridine catabolic process"/>
    <property type="evidence" value="ECO:0007669"/>
    <property type="project" value="TreeGrafter"/>
</dbReference>
<dbReference type="GO" id="GO:0005829">
    <property type="term" value="C:cytosol"/>
    <property type="evidence" value="ECO:0007669"/>
    <property type="project" value="TreeGrafter"/>
</dbReference>
<proteinExistence type="predicted"/>
<protein>
    <recommendedName>
        <fullName evidence="1">Nucleoside phosphorylase domain-containing protein</fullName>
    </recommendedName>
</protein>
<dbReference type="GO" id="GO:0004850">
    <property type="term" value="F:uridine phosphorylase activity"/>
    <property type="evidence" value="ECO:0007669"/>
    <property type="project" value="TreeGrafter"/>
</dbReference>
<dbReference type="AlphaFoldDB" id="A0A9W8DT20"/>
<organism evidence="2 3">
    <name type="scientific">Mycoemilia scoparia</name>
    <dbReference type="NCBI Taxonomy" id="417184"/>
    <lineage>
        <taxon>Eukaryota</taxon>
        <taxon>Fungi</taxon>
        <taxon>Fungi incertae sedis</taxon>
        <taxon>Zoopagomycota</taxon>
        <taxon>Kickxellomycotina</taxon>
        <taxon>Kickxellomycetes</taxon>
        <taxon>Kickxellales</taxon>
        <taxon>Kickxellaceae</taxon>
        <taxon>Mycoemilia</taxon>
    </lineage>
</organism>
<dbReference type="SUPFAM" id="SSF53167">
    <property type="entry name" value="Purine and uridine phosphorylases"/>
    <property type="match status" value="1"/>
</dbReference>
<sequence length="298" mass="32840">MPSQELHNANFPVDTLGRTYHVEVKPGDVANRIITVGDPARAKQLSKSLDEVVFEHMSHRGFLTITGIYRGVPISIIAIGMGFANMDFFIREVRAIVDGPMSVIRLGSCGSLSKPKPGDIIVADSTYGIVRNFDYFTDSSSPSDKPYIISKDCSANPGLNNLLKDNLLKKVSADSVFFGSVGSADSFYSSQGRLDPTFHDDNQTLIQDLIKDHPDRIALEMEAHMLYHLANCSKAPGKAIKASCVLMVYMDRTGNGVITPQQAKQSLEICTKSILDTLVEDLLDQQKVRTILMFECEF</sequence>
<feature type="domain" description="Nucleoside phosphorylase" evidence="1">
    <location>
        <begin position="32"/>
        <end position="241"/>
    </location>
</feature>
<evidence type="ECO:0000259" key="1">
    <source>
        <dbReference type="Pfam" id="PF01048"/>
    </source>
</evidence>